<dbReference type="RefSeq" id="WP_258335720.1">
    <property type="nucleotide sequence ID" value="NZ_JANRHJ010000008.1"/>
</dbReference>
<keyword evidence="2" id="KW-0805">Transcription regulation</keyword>
<comment type="caution">
    <text evidence="6">The sequence shown here is derived from an EMBL/GenBank/DDBJ whole genome shotgun (WGS) entry which is preliminary data.</text>
</comment>
<dbReference type="InterPro" id="IPR005119">
    <property type="entry name" value="LysR_subst-bd"/>
</dbReference>
<proteinExistence type="inferred from homology"/>
<protein>
    <submittedName>
        <fullName evidence="6">LysR substrate-binding domain-containing protein</fullName>
    </submittedName>
</protein>
<evidence type="ECO:0000256" key="1">
    <source>
        <dbReference type="ARBA" id="ARBA00009437"/>
    </source>
</evidence>
<sequence>MNLQQMEYIVALDKYRHFVLAAEACGVTQPTLSAMIQKLEEELDVKVFNRDRKNITPTPIGKKIIRQAQIALNETQRIKELLADETDSMTGSLRIGVLPTIAPYLVPDFIHHFRKAYPGVSLFIDERANKALIQELEYGNLDIVLTTPPEDSKNLLEIPVYTERFVAYFSEKCDQTCRAITTDNLPAEQMWILKEGHCVPNGSLNFCKNKEIGNHIYEAGSIETLIRIVDRNGGYTIIPELHIGFLTESQKKNILPLETAPPAQRFVSLLIKDDFIRERAVNAVLDTLKAILPAHMWEGRASKRPIRLRSTPLNTDKNG</sequence>
<dbReference type="PROSITE" id="PS50931">
    <property type="entry name" value="HTH_LYSR"/>
    <property type="match status" value="1"/>
</dbReference>
<dbReference type="PANTHER" id="PTHR30419">
    <property type="entry name" value="HTH-TYPE TRANSCRIPTIONAL REGULATOR YBHD"/>
    <property type="match status" value="1"/>
</dbReference>
<dbReference type="AlphaFoldDB" id="A0AAW5N6T1"/>
<dbReference type="FunFam" id="1.10.10.10:FF:000001">
    <property type="entry name" value="LysR family transcriptional regulator"/>
    <property type="match status" value="1"/>
</dbReference>
<dbReference type="Proteomes" id="UP001204579">
    <property type="component" value="Unassembled WGS sequence"/>
</dbReference>
<evidence type="ECO:0000256" key="2">
    <source>
        <dbReference type="ARBA" id="ARBA00023015"/>
    </source>
</evidence>
<gene>
    <name evidence="6" type="ORF">NW209_07760</name>
</gene>
<dbReference type="Gene3D" id="3.40.190.10">
    <property type="entry name" value="Periplasmic binding protein-like II"/>
    <property type="match status" value="2"/>
</dbReference>
<evidence type="ECO:0000259" key="5">
    <source>
        <dbReference type="PROSITE" id="PS50931"/>
    </source>
</evidence>
<evidence type="ECO:0000313" key="7">
    <source>
        <dbReference type="Proteomes" id="UP001204579"/>
    </source>
</evidence>
<evidence type="ECO:0000256" key="4">
    <source>
        <dbReference type="ARBA" id="ARBA00023163"/>
    </source>
</evidence>
<reference evidence="6 7" key="1">
    <citation type="submission" date="2022-08" db="EMBL/GenBank/DDBJ databases">
        <authorList>
            <person name="Zeman M."/>
            <person name="Kubasova T."/>
        </authorList>
    </citation>
    <scope>NUCLEOTIDE SEQUENCE [LARGE SCALE GENOMIC DNA]</scope>
    <source>
        <strain evidence="6 7">ET62</strain>
    </source>
</reference>
<keyword evidence="7" id="KW-1185">Reference proteome</keyword>
<dbReference type="PANTHER" id="PTHR30419:SF29">
    <property type="entry name" value="LYSR-FAMILY TRANSCRIPTIONAL REGULATOR"/>
    <property type="match status" value="1"/>
</dbReference>
<dbReference type="InterPro" id="IPR036390">
    <property type="entry name" value="WH_DNA-bd_sf"/>
</dbReference>
<dbReference type="Gene3D" id="1.10.10.10">
    <property type="entry name" value="Winged helix-like DNA-binding domain superfamily/Winged helix DNA-binding domain"/>
    <property type="match status" value="1"/>
</dbReference>
<dbReference type="GO" id="GO:0005829">
    <property type="term" value="C:cytosol"/>
    <property type="evidence" value="ECO:0007669"/>
    <property type="project" value="TreeGrafter"/>
</dbReference>
<dbReference type="InterPro" id="IPR000847">
    <property type="entry name" value="LysR_HTH_N"/>
</dbReference>
<dbReference type="GO" id="GO:0003677">
    <property type="term" value="F:DNA binding"/>
    <property type="evidence" value="ECO:0007669"/>
    <property type="project" value="UniProtKB-KW"/>
</dbReference>
<dbReference type="GO" id="GO:0003700">
    <property type="term" value="F:DNA-binding transcription factor activity"/>
    <property type="evidence" value="ECO:0007669"/>
    <property type="project" value="InterPro"/>
</dbReference>
<dbReference type="Pfam" id="PF00126">
    <property type="entry name" value="HTH_1"/>
    <property type="match status" value="1"/>
</dbReference>
<feature type="domain" description="HTH lysR-type" evidence="5">
    <location>
        <begin position="1"/>
        <end position="58"/>
    </location>
</feature>
<accession>A0AAW5N6T1</accession>
<dbReference type="InterPro" id="IPR036388">
    <property type="entry name" value="WH-like_DNA-bd_sf"/>
</dbReference>
<dbReference type="InterPro" id="IPR050950">
    <property type="entry name" value="HTH-type_LysR_regulators"/>
</dbReference>
<organism evidence="6 7">
    <name type="scientific">Phocaeicola barnesiae</name>
    <dbReference type="NCBI Taxonomy" id="376804"/>
    <lineage>
        <taxon>Bacteria</taxon>
        <taxon>Pseudomonadati</taxon>
        <taxon>Bacteroidota</taxon>
        <taxon>Bacteroidia</taxon>
        <taxon>Bacteroidales</taxon>
        <taxon>Bacteroidaceae</taxon>
        <taxon>Phocaeicola</taxon>
    </lineage>
</organism>
<dbReference type="SUPFAM" id="SSF46785">
    <property type="entry name" value="Winged helix' DNA-binding domain"/>
    <property type="match status" value="1"/>
</dbReference>
<keyword evidence="3" id="KW-0238">DNA-binding</keyword>
<evidence type="ECO:0000313" key="6">
    <source>
        <dbReference type="EMBL" id="MCR8873907.1"/>
    </source>
</evidence>
<dbReference type="EMBL" id="JANRHJ010000008">
    <property type="protein sequence ID" value="MCR8873907.1"/>
    <property type="molecule type" value="Genomic_DNA"/>
</dbReference>
<dbReference type="Pfam" id="PF03466">
    <property type="entry name" value="LysR_substrate"/>
    <property type="match status" value="1"/>
</dbReference>
<comment type="similarity">
    <text evidence="1">Belongs to the LysR transcriptional regulatory family.</text>
</comment>
<evidence type="ECO:0000256" key="3">
    <source>
        <dbReference type="ARBA" id="ARBA00023125"/>
    </source>
</evidence>
<dbReference type="SUPFAM" id="SSF53850">
    <property type="entry name" value="Periplasmic binding protein-like II"/>
    <property type="match status" value="1"/>
</dbReference>
<name>A0AAW5N6T1_9BACT</name>
<keyword evidence="4" id="KW-0804">Transcription</keyword>
<dbReference type="PRINTS" id="PR00039">
    <property type="entry name" value="HTHLYSR"/>
</dbReference>